<dbReference type="AlphaFoldDB" id="A0A5N7MV00"/>
<dbReference type="InterPro" id="IPR001853">
    <property type="entry name" value="DSBA-like_thioredoxin_dom"/>
</dbReference>
<reference evidence="2 3" key="1">
    <citation type="journal article" date="2019" name="Syst. Appl. Microbiol.">
        <title>Microvirga tunisiensis sp. nov., a root nodule symbiotic bacterium isolated from Lupinus micranthus and L. luteus grown in Northern Tunisia.</title>
        <authorList>
            <person name="Msaddak A."/>
            <person name="Rejili M."/>
            <person name="Duran D."/>
            <person name="Mars M."/>
            <person name="Palacios J.M."/>
            <person name="Ruiz-Argueso T."/>
            <person name="Rey L."/>
            <person name="Imperial J."/>
        </authorList>
    </citation>
    <scope>NUCLEOTIDE SEQUENCE [LARGE SCALE GENOMIC DNA]</scope>
    <source>
        <strain evidence="2 3">Lmie10</strain>
    </source>
</reference>
<dbReference type="Pfam" id="PF01323">
    <property type="entry name" value="DSBA"/>
    <property type="match status" value="1"/>
</dbReference>
<dbReference type="EMBL" id="VOSK01000453">
    <property type="protein sequence ID" value="MPR30813.1"/>
    <property type="molecule type" value="Genomic_DNA"/>
</dbReference>
<protein>
    <submittedName>
        <fullName evidence="2">DsbA family oxidoreductase</fullName>
    </submittedName>
</protein>
<dbReference type="InterPro" id="IPR036249">
    <property type="entry name" value="Thioredoxin-like_sf"/>
</dbReference>
<organism evidence="2 3">
    <name type="scientific">Microvirga tunisiensis</name>
    <dbReference type="NCBI Taxonomy" id="2108360"/>
    <lineage>
        <taxon>Bacteria</taxon>
        <taxon>Pseudomonadati</taxon>
        <taxon>Pseudomonadota</taxon>
        <taxon>Alphaproteobacteria</taxon>
        <taxon>Hyphomicrobiales</taxon>
        <taxon>Methylobacteriaceae</taxon>
        <taxon>Microvirga</taxon>
    </lineage>
</organism>
<dbReference type="Proteomes" id="UP000403266">
    <property type="component" value="Unassembled WGS sequence"/>
</dbReference>
<dbReference type="RefSeq" id="WP_152717765.1">
    <property type="nucleotide sequence ID" value="NZ_VOSJ01000481.1"/>
</dbReference>
<dbReference type="OrthoDB" id="9799122at2"/>
<keyword evidence="3" id="KW-1185">Reference proteome</keyword>
<sequence length="222" mass="23997">MTQHLKIDFVSDVACPWCVIGLRGLEQALAYVADAVEADITFQPFELNPRMPAAGQNLVEHITEKYGSTAEQSAASRAMIRSRGAEVGFTFNMSEESRIYNTFDAHRLLHWAGTIGRQKELKLALFRANFTDGANVSDHRVLVEAAVAAGLDGAQAREVLASGRYAEEVRNAELEWTSRGIRSVPAIVINGKWLISGGQPAGTFEHALRSIAAEVGQASAGA</sequence>
<comment type="caution">
    <text evidence="2">The sequence shown here is derived from an EMBL/GenBank/DDBJ whole genome shotgun (WGS) entry which is preliminary data.</text>
</comment>
<dbReference type="CDD" id="cd03024">
    <property type="entry name" value="DsbA_FrnE"/>
    <property type="match status" value="1"/>
</dbReference>
<proteinExistence type="predicted"/>
<evidence type="ECO:0000313" key="3">
    <source>
        <dbReference type="Proteomes" id="UP000403266"/>
    </source>
</evidence>
<dbReference type="SUPFAM" id="SSF52833">
    <property type="entry name" value="Thioredoxin-like"/>
    <property type="match status" value="1"/>
</dbReference>
<name>A0A5N7MV00_9HYPH</name>
<dbReference type="PANTHER" id="PTHR13887">
    <property type="entry name" value="GLUTATHIONE S-TRANSFERASE KAPPA"/>
    <property type="match status" value="1"/>
</dbReference>
<dbReference type="GO" id="GO:0016491">
    <property type="term" value="F:oxidoreductase activity"/>
    <property type="evidence" value="ECO:0007669"/>
    <property type="project" value="InterPro"/>
</dbReference>
<dbReference type="Gene3D" id="3.40.30.10">
    <property type="entry name" value="Glutaredoxin"/>
    <property type="match status" value="1"/>
</dbReference>
<evidence type="ECO:0000313" key="2">
    <source>
        <dbReference type="EMBL" id="MPR30813.1"/>
    </source>
</evidence>
<gene>
    <name evidence="2" type="ORF">FS320_39110</name>
</gene>
<evidence type="ECO:0000259" key="1">
    <source>
        <dbReference type="Pfam" id="PF01323"/>
    </source>
</evidence>
<accession>A0A5N7MV00</accession>
<feature type="domain" description="DSBA-like thioredoxin" evidence="1">
    <location>
        <begin position="7"/>
        <end position="208"/>
    </location>
</feature>
<dbReference type="PANTHER" id="PTHR13887:SF41">
    <property type="entry name" value="THIOREDOXIN SUPERFAMILY PROTEIN"/>
    <property type="match status" value="1"/>
</dbReference>